<evidence type="ECO:0000313" key="2">
    <source>
        <dbReference type="EMBL" id="RKF58432.1"/>
    </source>
</evidence>
<evidence type="ECO:0000256" key="1">
    <source>
        <dbReference type="SAM" id="MobiDB-lite"/>
    </source>
</evidence>
<dbReference type="STRING" id="212602.A0A420HLY1"/>
<dbReference type="OrthoDB" id="376357at2759"/>
<feature type="region of interest" description="Disordered" evidence="1">
    <location>
        <begin position="47"/>
        <end position="129"/>
    </location>
</feature>
<keyword evidence="3" id="KW-1185">Reference proteome</keyword>
<accession>A0A420HLY1</accession>
<dbReference type="EMBL" id="MCFK01006782">
    <property type="protein sequence ID" value="RKF58432.1"/>
    <property type="molecule type" value="Genomic_DNA"/>
</dbReference>
<sequence>MAENAMSSPTSVPLNQSSLSKIPEIPVKCVEDDEKIERLEQRIREAEEAKAKRKMKRKAQKGSLKASIDDESSHTRSSFEDQRNHIPIKLSKSSSSPKVSTQSSIPKNDDFATTMARLRAAEKARQEKD</sequence>
<feature type="compositionally biased region" description="Polar residues" evidence="1">
    <location>
        <begin position="1"/>
        <end position="20"/>
    </location>
</feature>
<reference evidence="2 3" key="1">
    <citation type="journal article" date="2018" name="BMC Genomics">
        <title>Comparative genome analyses reveal sequence features reflecting distinct modes of host-adaptation between dicot and monocot powdery mildew.</title>
        <authorList>
            <person name="Wu Y."/>
            <person name="Ma X."/>
            <person name="Pan Z."/>
            <person name="Kale S.D."/>
            <person name="Song Y."/>
            <person name="King H."/>
            <person name="Zhang Q."/>
            <person name="Presley C."/>
            <person name="Deng X."/>
            <person name="Wei C.I."/>
            <person name="Xiao S."/>
        </authorList>
    </citation>
    <scope>NUCLEOTIDE SEQUENCE [LARGE SCALE GENOMIC DNA]</scope>
    <source>
        <strain evidence="2">UMSG2</strain>
    </source>
</reference>
<feature type="compositionally biased region" description="Basic residues" evidence="1">
    <location>
        <begin position="51"/>
        <end position="60"/>
    </location>
</feature>
<feature type="region of interest" description="Disordered" evidence="1">
    <location>
        <begin position="1"/>
        <end position="33"/>
    </location>
</feature>
<proteinExistence type="predicted"/>
<name>A0A420HLY1_9PEZI</name>
<gene>
    <name evidence="2" type="ORF">OnM2_067056</name>
</gene>
<organism evidence="2 3">
    <name type="scientific">Erysiphe neolycopersici</name>
    <dbReference type="NCBI Taxonomy" id="212602"/>
    <lineage>
        <taxon>Eukaryota</taxon>
        <taxon>Fungi</taxon>
        <taxon>Dikarya</taxon>
        <taxon>Ascomycota</taxon>
        <taxon>Pezizomycotina</taxon>
        <taxon>Leotiomycetes</taxon>
        <taxon>Erysiphales</taxon>
        <taxon>Erysiphaceae</taxon>
        <taxon>Erysiphe</taxon>
    </lineage>
</organism>
<evidence type="ECO:0000313" key="3">
    <source>
        <dbReference type="Proteomes" id="UP000286134"/>
    </source>
</evidence>
<protein>
    <submittedName>
        <fullName evidence="2">Putative pre-mrna-splicing factor cwc23</fullName>
    </submittedName>
</protein>
<dbReference type="Proteomes" id="UP000286134">
    <property type="component" value="Unassembled WGS sequence"/>
</dbReference>
<dbReference type="AlphaFoldDB" id="A0A420HLY1"/>
<feature type="compositionally biased region" description="Basic and acidic residues" evidence="1">
    <location>
        <begin position="67"/>
        <end position="84"/>
    </location>
</feature>
<feature type="compositionally biased region" description="Low complexity" evidence="1">
    <location>
        <begin position="87"/>
        <end position="106"/>
    </location>
</feature>
<feature type="compositionally biased region" description="Basic and acidic residues" evidence="1">
    <location>
        <begin position="119"/>
        <end position="129"/>
    </location>
</feature>
<comment type="caution">
    <text evidence="2">The sequence shown here is derived from an EMBL/GenBank/DDBJ whole genome shotgun (WGS) entry which is preliminary data.</text>
</comment>